<evidence type="ECO:0000256" key="1">
    <source>
        <dbReference type="SAM" id="Phobius"/>
    </source>
</evidence>
<keyword evidence="3" id="KW-1185">Reference proteome</keyword>
<protein>
    <submittedName>
        <fullName evidence="2">Uncharacterized protein</fullName>
    </submittedName>
</protein>
<sequence>MRNLTYVVYILLFTILSTIVLYFGRSFLVPIALAAIMATLFIEVSNWLNNVG</sequence>
<comment type="caution">
    <text evidence="2">The sequence shown here is derived from an EMBL/GenBank/DDBJ whole genome shotgun (WGS) entry which is preliminary data.</text>
</comment>
<keyword evidence="1" id="KW-0472">Membrane</keyword>
<accession>A0ABV6HKV2</accession>
<keyword evidence="1" id="KW-0812">Transmembrane</keyword>
<evidence type="ECO:0000313" key="3">
    <source>
        <dbReference type="Proteomes" id="UP001589774"/>
    </source>
</evidence>
<gene>
    <name evidence="2" type="ORF">ACFFI0_14450</name>
</gene>
<dbReference type="RefSeq" id="WP_165446957.1">
    <property type="nucleotide sequence ID" value="NZ_JBHLWO010000002.1"/>
</dbReference>
<feature type="transmembrane region" description="Helical" evidence="1">
    <location>
        <begin position="31"/>
        <end position="48"/>
    </location>
</feature>
<keyword evidence="1" id="KW-1133">Transmembrane helix</keyword>
<organism evidence="2 3">
    <name type="scientific">Olivibacter oleidegradans</name>
    <dbReference type="NCBI Taxonomy" id="760123"/>
    <lineage>
        <taxon>Bacteria</taxon>
        <taxon>Pseudomonadati</taxon>
        <taxon>Bacteroidota</taxon>
        <taxon>Sphingobacteriia</taxon>
        <taxon>Sphingobacteriales</taxon>
        <taxon>Sphingobacteriaceae</taxon>
        <taxon>Olivibacter</taxon>
    </lineage>
</organism>
<dbReference type="Proteomes" id="UP001589774">
    <property type="component" value="Unassembled WGS sequence"/>
</dbReference>
<reference evidence="2 3" key="1">
    <citation type="submission" date="2024-09" db="EMBL/GenBank/DDBJ databases">
        <authorList>
            <person name="Sun Q."/>
            <person name="Mori K."/>
        </authorList>
    </citation>
    <scope>NUCLEOTIDE SEQUENCE [LARGE SCALE GENOMIC DNA]</scope>
    <source>
        <strain evidence="2 3">CCM 7765</strain>
    </source>
</reference>
<dbReference type="EMBL" id="JBHLWO010000002">
    <property type="protein sequence ID" value="MFC0319518.1"/>
    <property type="molecule type" value="Genomic_DNA"/>
</dbReference>
<feature type="transmembrane region" description="Helical" evidence="1">
    <location>
        <begin position="6"/>
        <end position="24"/>
    </location>
</feature>
<proteinExistence type="predicted"/>
<name>A0ABV6HKV2_9SPHI</name>
<evidence type="ECO:0000313" key="2">
    <source>
        <dbReference type="EMBL" id="MFC0319518.1"/>
    </source>
</evidence>